<feature type="region of interest" description="Disordered" evidence="1">
    <location>
        <begin position="1"/>
        <end position="27"/>
    </location>
</feature>
<proteinExistence type="predicted"/>
<gene>
    <name evidence="2" type="ORF">BINDI_0863</name>
</gene>
<protein>
    <submittedName>
        <fullName evidence="2">Cold shock protein</fullName>
    </submittedName>
</protein>
<evidence type="ECO:0000313" key="3">
    <source>
        <dbReference type="Proteomes" id="UP000028569"/>
    </source>
</evidence>
<dbReference type="HOGENOM" id="CLU_2551509_0_0_11"/>
<dbReference type="KEGG" id="bii:BINDI_0863"/>
<dbReference type="Proteomes" id="UP000028569">
    <property type="component" value="Chromosome"/>
</dbReference>
<evidence type="ECO:0000313" key="2">
    <source>
        <dbReference type="EMBL" id="AIC92131.1"/>
    </source>
</evidence>
<dbReference type="AlphaFoldDB" id="A0A087VUW5"/>
<name>A0A087VUW5_9BIFI</name>
<evidence type="ECO:0000256" key="1">
    <source>
        <dbReference type="SAM" id="MobiDB-lite"/>
    </source>
</evidence>
<reference evidence="2 3" key="1">
    <citation type="journal article" date="2014" name="Appl. Environ. Microbiol.">
        <title>Genomic encyclopedia of type strains of the genus Bifidobacterium.</title>
        <authorList>
            <person name="Milani C."/>
            <person name="Lugli G.A."/>
            <person name="Duranti S."/>
            <person name="Turroni F."/>
            <person name="Bottacini F."/>
            <person name="Mangifesta M."/>
            <person name="Sanchez B."/>
            <person name="Viappiani A."/>
            <person name="Mancabelli L."/>
            <person name="Taminiau B."/>
            <person name="Delcenserie V."/>
            <person name="Barrangou R."/>
            <person name="Margolles A."/>
            <person name="van Sinderen D."/>
            <person name="Ventura M."/>
        </authorList>
    </citation>
    <scope>NUCLEOTIDE SEQUENCE [LARGE SCALE GENOMIC DNA]</scope>
    <source>
        <strain evidence="2 3">LMG 11587</strain>
    </source>
</reference>
<accession>A0A087VUW5</accession>
<keyword evidence="3" id="KW-1185">Reference proteome</keyword>
<dbReference type="EMBL" id="CP006018">
    <property type="protein sequence ID" value="AIC92131.1"/>
    <property type="molecule type" value="Genomic_DNA"/>
</dbReference>
<organism evidence="2 3">
    <name type="scientific">Bifidobacterium [indicum] DSM 20214 = LMG 11587</name>
    <dbReference type="NCBI Taxonomy" id="1341694"/>
    <lineage>
        <taxon>Bacteria</taxon>
        <taxon>Bacillati</taxon>
        <taxon>Actinomycetota</taxon>
        <taxon>Actinomycetes</taxon>
        <taxon>Bifidobacteriales</taxon>
        <taxon>Bifidobacteriaceae</taxon>
        <taxon>Bifidobacterium</taxon>
    </lineage>
</organism>
<sequence>MAQGTVRNSSALARVTDSSTPTMAGKMSSSTIRLFSRMVSRPLMREIRSNIRLSRARRAFRQPRSPRSDCRSEFVFFIKALV</sequence>